<evidence type="ECO:0000259" key="1">
    <source>
        <dbReference type="Pfam" id="PF03118"/>
    </source>
</evidence>
<dbReference type="EMBL" id="QXML01000007">
    <property type="protein sequence ID" value="RIW14105.1"/>
    <property type="molecule type" value="Genomic_DNA"/>
</dbReference>
<proteinExistence type="predicted"/>
<dbReference type="Proteomes" id="UP000283522">
    <property type="component" value="Unassembled WGS sequence"/>
</dbReference>
<dbReference type="InterPro" id="IPR011260">
    <property type="entry name" value="RNAP_asu_C"/>
</dbReference>
<protein>
    <recommendedName>
        <fullName evidence="1">RNA polymerase alpha subunit C-terminal domain-containing protein</fullName>
    </recommendedName>
</protein>
<evidence type="ECO:0000313" key="2">
    <source>
        <dbReference type="EMBL" id="RIW14105.1"/>
    </source>
</evidence>
<dbReference type="RefSeq" id="WP_119478648.1">
    <property type="nucleotide sequence ID" value="NZ_QXML01000007.1"/>
</dbReference>
<dbReference type="GO" id="GO:0003899">
    <property type="term" value="F:DNA-directed RNA polymerase activity"/>
    <property type="evidence" value="ECO:0007669"/>
    <property type="project" value="InterPro"/>
</dbReference>
<dbReference type="OrthoDB" id="7950977at2"/>
<organism evidence="2 3">
    <name type="scientific">Algoriphagus lacus</name>
    <dbReference type="NCBI Taxonomy" id="2056311"/>
    <lineage>
        <taxon>Bacteria</taxon>
        <taxon>Pseudomonadati</taxon>
        <taxon>Bacteroidota</taxon>
        <taxon>Cytophagia</taxon>
        <taxon>Cytophagales</taxon>
        <taxon>Cyclobacteriaceae</taxon>
        <taxon>Algoriphagus</taxon>
    </lineage>
</organism>
<comment type="caution">
    <text evidence="2">The sequence shown here is derived from an EMBL/GenBank/DDBJ whole genome shotgun (WGS) entry which is preliminary data.</text>
</comment>
<evidence type="ECO:0000313" key="3">
    <source>
        <dbReference type="Proteomes" id="UP000283522"/>
    </source>
</evidence>
<dbReference type="SUPFAM" id="SSF47789">
    <property type="entry name" value="C-terminal domain of RNA polymerase alpha subunit"/>
    <property type="match status" value="1"/>
</dbReference>
<dbReference type="Pfam" id="PF03118">
    <property type="entry name" value="RNA_pol_A_CTD"/>
    <property type="match status" value="1"/>
</dbReference>
<dbReference type="GO" id="GO:0006351">
    <property type="term" value="P:DNA-templated transcription"/>
    <property type="evidence" value="ECO:0007669"/>
    <property type="project" value="InterPro"/>
</dbReference>
<keyword evidence="3" id="KW-1185">Reference proteome</keyword>
<reference evidence="2 3" key="1">
    <citation type="submission" date="2018-09" db="EMBL/GenBank/DDBJ databases">
        <authorList>
            <person name="Wang X."/>
            <person name="Du Z."/>
        </authorList>
    </citation>
    <scope>NUCLEOTIDE SEQUENCE [LARGE SCALE GENOMIC DNA]</scope>
    <source>
        <strain evidence="2 3">N3</strain>
    </source>
</reference>
<feature type="domain" description="RNA polymerase alpha subunit C-terminal" evidence="1">
    <location>
        <begin position="47"/>
        <end position="89"/>
    </location>
</feature>
<dbReference type="GO" id="GO:0003677">
    <property type="term" value="F:DNA binding"/>
    <property type="evidence" value="ECO:0007669"/>
    <property type="project" value="InterPro"/>
</dbReference>
<gene>
    <name evidence="2" type="ORF">D0X99_14990</name>
</gene>
<dbReference type="NCBIfam" id="NF005841">
    <property type="entry name" value="PRK07758.1"/>
    <property type="match status" value="1"/>
</dbReference>
<name>A0A418PQ08_9BACT</name>
<accession>A0A418PQ08</accession>
<dbReference type="AlphaFoldDB" id="A0A418PQ08"/>
<dbReference type="Gene3D" id="1.10.150.20">
    <property type="entry name" value="5' to 3' exonuclease, C-terminal subdomain"/>
    <property type="match status" value="1"/>
</dbReference>
<sequence>MVTRKILKTCKNGHKFYKSSDCLTCPICEEERKPKDSFLSFLVAPARRALENNGITTLEQLSKYTEKEILNLHGMGRTTITKLQKILSENKLAFKNSIML</sequence>